<organism evidence="3 4">
    <name type="scientific">Allorhodopirellula heiligendammensis</name>
    <dbReference type="NCBI Taxonomy" id="2714739"/>
    <lineage>
        <taxon>Bacteria</taxon>
        <taxon>Pseudomonadati</taxon>
        <taxon>Planctomycetota</taxon>
        <taxon>Planctomycetia</taxon>
        <taxon>Pirellulales</taxon>
        <taxon>Pirellulaceae</taxon>
        <taxon>Allorhodopirellula</taxon>
    </lineage>
</organism>
<feature type="chain" id="PRO_5022681162" evidence="2">
    <location>
        <begin position="30"/>
        <end position="284"/>
    </location>
</feature>
<feature type="signal peptide" evidence="2">
    <location>
        <begin position="1"/>
        <end position="29"/>
    </location>
</feature>
<evidence type="ECO:0000313" key="4">
    <source>
        <dbReference type="Proteomes" id="UP000319908"/>
    </source>
</evidence>
<keyword evidence="2" id="KW-0732">Signal</keyword>
<dbReference type="OrthoDB" id="291047at2"/>
<dbReference type="AlphaFoldDB" id="A0A5C6C3V5"/>
<sequence>MKLNFPLRGPSPLVASLFFSLLVTLQCHGQPQDVPSPTLEIPILDTVVESWPVDAMMTRAQERAIWEALCQPYAPTAIKIPLDDWVASVRSICPMEIDTIALEGIGLTTDHPISFRVDTPPQTLLVHLSSALEDLDCVVEVRHGVVRITTKDTADNRLPVRIYDVSSLTGDGDVREKLIATKFLSHTIQTVIEPDDWEVLGGVSVIQLFPMKDKQLLCVATRTQTHWRLQAFLDQLQRAGGESPVQQSTLPQLSTTPPLKFQPKVEPRKSTSKPGAELPRFRPQ</sequence>
<dbReference type="EMBL" id="SJPU01000001">
    <property type="protein sequence ID" value="TWU18838.1"/>
    <property type="molecule type" value="Genomic_DNA"/>
</dbReference>
<proteinExistence type="predicted"/>
<name>A0A5C6C3V5_9BACT</name>
<feature type="compositionally biased region" description="Polar residues" evidence="1">
    <location>
        <begin position="244"/>
        <end position="257"/>
    </location>
</feature>
<comment type="caution">
    <text evidence="3">The sequence shown here is derived from an EMBL/GenBank/DDBJ whole genome shotgun (WGS) entry which is preliminary data.</text>
</comment>
<accession>A0A5C6C3V5</accession>
<dbReference type="RefSeq" id="WP_146405806.1">
    <property type="nucleotide sequence ID" value="NZ_SJPU01000001.1"/>
</dbReference>
<evidence type="ECO:0000256" key="2">
    <source>
        <dbReference type="SAM" id="SignalP"/>
    </source>
</evidence>
<evidence type="ECO:0000313" key="3">
    <source>
        <dbReference type="EMBL" id="TWU18838.1"/>
    </source>
</evidence>
<evidence type="ECO:0000256" key="1">
    <source>
        <dbReference type="SAM" id="MobiDB-lite"/>
    </source>
</evidence>
<keyword evidence="4" id="KW-1185">Reference proteome</keyword>
<feature type="region of interest" description="Disordered" evidence="1">
    <location>
        <begin position="243"/>
        <end position="284"/>
    </location>
</feature>
<protein>
    <submittedName>
        <fullName evidence="3">Uncharacterized protein</fullName>
    </submittedName>
</protein>
<dbReference type="Proteomes" id="UP000319908">
    <property type="component" value="Unassembled WGS sequence"/>
</dbReference>
<reference evidence="3 4" key="1">
    <citation type="journal article" date="2020" name="Antonie Van Leeuwenhoek">
        <title>Rhodopirellula heiligendammensis sp. nov., Rhodopirellula pilleata sp. nov., and Rhodopirellula solitaria sp. nov. isolated from natural or artificial marine surfaces in Northern Germany and California, USA, and emended description of the genus Rhodopirellula.</title>
        <authorList>
            <person name="Kallscheuer N."/>
            <person name="Wiegand S."/>
            <person name="Jogler M."/>
            <person name="Boedeker C."/>
            <person name="Peeters S.H."/>
            <person name="Rast P."/>
            <person name="Heuer A."/>
            <person name="Jetten M.S.M."/>
            <person name="Rohde M."/>
            <person name="Jogler C."/>
        </authorList>
    </citation>
    <scope>NUCLEOTIDE SEQUENCE [LARGE SCALE GENOMIC DNA]</scope>
    <source>
        <strain evidence="3 4">Poly21</strain>
    </source>
</reference>
<gene>
    <name evidence="3" type="ORF">Poly21_10040</name>
</gene>